<evidence type="ECO:0000313" key="2">
    <source>
        <dbReference type="Proteomes" id="UP000887116"/>
    </source>
</evidence>
<proteinExistence type="predicted"/>
<gene>
    <name evidence="1" type="ORF">TNCT_701301</name>
</gene>
<protein>
    <submittedName>
        <fullName evidence="1">Uncharacterized protein</fullName>
    </submittedName>
</protein>
<dbReference type="Proteomes" id="UP000887116">
    <property type="component" value="Unassembled WGS sequence"/>
</dbReference>
<comment type="caution">
    <text evidence="1">The sequence shown here is derived from an EMBL/GenBank/DDBJ whole genome shotgun (WGS) entry which is preliminary data.</text>
</comment>
<dbReference type="AlphaFoldDB" id="A0A8X6G9H3"/>
<dbReference type="EMBL" id="BMAO01024978">
    <property type="protein sequence ID" value="GFQ99232.1"/>
    <property type="molecule type" value="Genomic_DNA"/>
</dbReference>
<accession>A0A8X6G9H3</accession>
<evidence type="ECO:0000313" key="1">
    <source>
        <dbReference type="EMBL" id="GFQ99232.1"/>
    </source>
</evidence>
<reference evidence="1" key="1">
    <citation type="submission" date="2020-07" db="EMBL/GenBank/DDBJ databases">
        <title>Multicomponent nature underlies the extraordinary mechanical properties of spider dragline silk.</title>
        <authorList>
            <person name="Kono N."/>
            <person name="Nakamura H."/>
            <person name="Mori M."/>
            <person name="Yoshida Y."/>
            <person name="Ohtoshi R."/>
            <person name="Malay A.D."/>
            <person name="Moran D.A.P."/>
            <person name="Tomita M."/>
            <person name="Numata K."/>
            <person name="Arakawa K."/>
        </authorList>
    </citation>
    <scope>NUCLEOTIDE SEQUENCE</scope>
</reference>
<name>A0A8X6G9H3_TRICU</name>
<sequence>MLVQLTRRGFRVCTLHRLSVVEALKQADAPQLLQFCDWLLTEIKMNGLDICLFLFLMKRGFSYGNSQNDRFWAVENQHITSITHHCGIRSLVFGVQ</sequence>
<organism evidence="1 2">
    <name type="scientific">Trichonephila clavata</name>
    <name type="common">Joro spider</name>
    <name type="synonym">Nephila clavata</name>
    <dbReference type="NCBI Taxonomy" id="2740835"/>
    <lineage>
        <taxon>Eukaryota</taxon>
        <taxon>Metazoa</taxon>
        <taxon>Ecdysozoa</taxon>
        <taxon>Arthropoda</taxon>
        <taxon>Chelicerata</taxon>
        <taxon>Arachnida</taxon>
        <taxon>Araneae</taxon>
        <taxon>Araneomorphae</taxon>
        <taxon>Entelegynae</taxon>
        <taxon>Araneoidea</taxon>
        <taxon>Nephilidae</taxon>
        <taxon>Trichonephila</taxon>
    </lineage>
</organism>
<keyword evidence="2" id="KW-1185">Reference proteome</keyword>